<name>A0A914VEH5_9BILA</name>
<dbReference type="GO" id="GO:0006376">
    <property type="term" value="P:mRNA splice site recognition"/>
    <property type="evidence" value="ECO:0007669"/>
    <property type="project" value="InterPro"/>
</dbReference>
<evidence type="ECO:0000256" key="1">
    <source>
        <dbReference type="ARBA" id="ARBA00005655"/>
    </source>
</evidence>
<feature type="coiled-coil region" evidence="2">
    <location>
        <begin position="101"/>
        <end position="169"/>
    </location>
</feature>
<keyword evidence="2" id="KW-0175">Coiled coil</keyword>
<dbReference type="GO" id="GO:0005685">
    <property type="term" value="C:U1 snRNP"/>
    <property type="evidence" value="ECO:0007669"/>
    <property type="project" value="InterPro"/>
</dbReference>
<dbReference type="Proteomes" id="UP000887566">
    <property type="component" value="Unplaced"/>
</dbReference>
<dbReference type="GO" id="GO:0003729">
    <property type="term" value="F:mRNA binding"/>
    <property type="evidence" value="ECO:0007669"/>
    <property type="project" value="InterPro"/>
</dbReference>
<accession>A0A914VEH5</accession>
<proteinExistence type="inferred from homology"/>
<keyword evidence="3" id="KW-1185">Reference proteome</keyword>
<sequence>MSAVDQMRDMINQLMGTDPSIDDGRERMPFTDARICRNFLLGCCPHDVLASTRMDMGECQKIHDVALRADFERSQKEKDYFYDLDAYEVLERFFYDCDRKMEIAKKKLAETQEELSQEATEKAEKVLELNENIGKTLAEAEKLGNEGRVEESLALMEKLETLKKEKQDADVSFSPLSF</sequence>
<evidence type="ECO:0000256" key="2">
    <source>
        <dbReference type="SAM" id="Coils"/>
    </source>
</evidence>
<evidence type="ECO:0000313" key="4">
    <source>
        <dbReference type="WBParaSite" id="PSAMB.scaffold1781size27899.g15005.t1"/>
    </source>
</evidence>
<comment type="similarity">
    <text evidence="1">Belongs to the Luc7 family.</text>
</comment>
<organism evidence="3 4">
    <name type="scientific">Plectus sambesii</name>
    <dbReference type="NCBI Taxonomy" id="2011161"/>
    <lineage>
        <taxon>Eukaryota</taxon>
        <taxon>Metazoa</taxon>
        <taxon>Ecdysozoa</taxon>
        <taxon>Nematoda</taxon>
        <taxon>Chromadorea</taxon>
        <taxon>Plectida</taxon>
        <taxon>Plectina</taxon>
        <taxon>Plectoidea</taxon>
        <taxon>Plectidae</taxon>
        <taxon>Plectus</taxon>
    </lineage>
</organism>
<evidence type="ECO:0000313" key="3">
    <source>
        <dbReference type="Proteomes" id="UP000887566"/>
    </source>
</evidence>
<dbReference type="InterPro" id="IPR004882">
    <property type="entry name" value="Luc7-rel"/>
</dbReference>
<dbReference type="WBParaSite" id="PSAMB.scaffold1781size27899.g15005.t1">
    <property type="protein sequence ID" value="PSAMB.scaffold1781size27899.g15005.t1"/>
    <property type="gene ID" value="PSAMB.scaffold1781size27899.g15005"/>
</dbReference>
<dbReference type="AlphaFoldDB" id="A0A914VEH5"/>
<reference evidence="4" key="1">
    <citation type="submission" date="2022-11" db="UniProtKB">
        <authorList>
            <consortium name="WormBaseParasite"/>
        </authorList>
    </citation>
    <scope>IDENTIFICATION</scope>
</reference>
<dbReference type="Pfam" id="PF03194">
    <property type="entry name" value="LUC7"/>
    <property type="match status" value="1"/>
</dbReference>
<protein>
    <submittedName>
        <fullName evidence="4">LUC7-like protein</fullName>
    </submittedName>
</protein>
<dbReference type="PANTHER" id="PTHR12375">
    <property type="entry name" value="RNA-BINDING PROTEIN LUC7-RELATED"/>
    <property type="match status" value="1"/>
</dbReference>